<feature type="transmembrane region" description="Helical" evidence="1">
    <location>
        <begin position="102"/>
        <end position="127"/>
    </location>
</feature>
<dbReference type="RefSeq" id="WP_267782209.1">
    <property type="nucleotide sequence ID" value="NZ_CP113089.1"/>
</dbReference>
<keyword evidence="3" id="KW-1185">Reference proteome</keyword>
<evidence type="ECO:0000313" key="3">
    <source>
        <dbReference type="Proteomes" id="UP001164706"/>
    </source>
</evidence>
<protein>
    <submittedName>
        <fullName evidence="2">Uncharacterized protein</fullName>
    </submittedName>
</protein>
<dbReference type="AlphaFoldDB" id="A0A9E8MNJ5"/>
<proteinExistence type="predicted"/>
<keyword evidence="1" id="KW-0472">Membrane</keyword>
<reference evidence="2" key="1">
    <citation type="submission" date="2022-11" db="EMBL/GenBank/DDBJ databases">
        <title>Description of Microcella daejonensis nov. sp, isolated from riverside soil.</title>
        <authorList>
            <person name="Molina K.M."/>
            <person name="Kim S.B."/>
        </authorList>
    </citation>
    <scope>NUCLEOTIDE SEQUENCE</scope>
    <source>
        <strain evidence="2">MMS21-STM12</strain>
    </source>
</reference>
<feature type="transmembrane region" description="Helical" evidence="1">
    <location>
        <begin position="185"/>
        <end position="209"/>
    </location>
</feature>
<accession>A0A9E8MNJ5</accession>
<feature type="transmembrane region" description="Helical" evidence="1">
    <location>
        <begin position="49"/>
        <end position="82"/>
    </location>
</feature>
<gene>
    <name evidence="2" type="ORF">OVN18_04355</name>
</gene>
<evidence type="ECO:0000256" key="1">
    <source>
        <dbReference type="SAM" id="Phobius"/>
    </source>
</evidence>
<sequence>MTDPQAGLTPPQNPYAAAAPAGGLQDNPYAATRPVRPPLTPRARTGAFIAGAVTMVMVSIGGTLIAVPLLLLVIGSIVAAVASSFGGELAGALESIERVAPVGLIIGIGIGVVLLGVVLVVAALFISRGILRARGLERAWPITWAGLGIAAVGGWIASGLLSIPVQLSGPILAGAGGRGSGEIEAVLGIVSSLAGVAVTAVIGAMSWWWMAHVMRPAGAVPAGAAPAGEPAAPAAPGAPAA</sequence>
<feature type="transmembrane region" description="Helical" evidence="1">
    <location>
        <begin position="139"/>
        <end position="165"/>
    </location>
</feature>
<dbReference type="KEGG" id="mdb:OVN18_04355"/>
<dbReference type="EMBL" id="CP113089">
    <property type="protein sequence ID" value="WAB82247.1"/>
    <property type="molecule type" value="Genomic_DNA"/>
</dbReference>
<dbReference type="Proteomes" id="UP001164706">
    <property type="component" value="Chromosome"/>
</dbReference>
<keyword evidence="1" id="KW-1133">Transmembrane helix</keyword>
<evidence type="ECO:0000313" key="2">
    <source>
        <dbReference type="EMBL" id="WAB82247.1"/>
    </source>
</evidence>
<keyword evidence="1" id="KW-0812">Transmembrane</keyword>
<organism evidence="2 3">
    <name type="scientific">Microcella daejeonensis</name>
    <dbReference type="NCBI Taxonomy" id="2994971"/>
    <lineage>
        <taxon>Bacteria</taxon>
        <taxon>Bacillati</taxon>
        <taxon>Actinomycetota</taxon>
        <taxon>Actinomycetes</taxon>
        <taxon>Micrococcales</taxon>
        <taxon>Microbacteriaceae</taxon>
        <taxon>Microcella</taxon>
    </lineage>
</organism>
<name>A0A9E8MNJ5_9MICO</name>